<dbReference type="OrthoDB" id="9802901at2"/>
<dbReference type="Pfam" id="PF14279">
    <property type="entry name" value="HNH_5"/>
    <property type="match status" value="1"/>
</dbReference>
<keyword evidence="2" id="KW-0255">Endonuclease</keyword>
<dbReference type="FunCoup" id="A0A3N1HKC2">
    <property type="interactions" value="16"/>
</dbReference>
<feature type="domain" description="HNH nuclease" evidence="1">
    <location>
        <begin position="69"/>
        <end position="118"/>
    </location>
</feature>
<reference evidence="2 3" key="1">
    <citation type="journal article" date="2015" name="Stand. Genomic Sci.">
        <title>Genomic Encyclopedia of Bacterial and Archaeal Type Strains, Phase III: the genomes of soil and plant-associated and newly described type strains.</title>
        <authorList>
            <person name="Whitman W.B."/>
            <person name="Woyke T."/>
            <person name="Klenk H.P."/>
            <person name="Zhou Y."/>
            <person name="Lilburn T.G."/>
            <person name="Beck B.J."/>
            <person name="De Vos P."/>
            <person name="Vandamme P."/>
            <person name="Eisen J.A."/>
            <person name="Garrity G."/>
            <person name="Hugenholtz P."/>
            <person name="Kyrpides N.C."/>
        </authorList>
    </citation>
    <scope>NUCLEOTIDE SEQUENCE [LARGE SCALE GENOMIC DNA]</scope>
    <source>
        <strain evidence="2 3">CECT 7306</strain>
    </source>
</reference>
<accession>A0A3N1HKC2</accession>
<comment type="caution">
    <text evidence="2">The sequence shown here is derived from an EMBL/GenBank/DDBJ whole genome shotgun (WGS) entry which is preliminary data.</text>
</comment>
<dbReference type="InterPro" id="IPR052892">
    <property type="entry name" value="NA-targeting_endonuclease"/>
</dbReference>
<organism evidence="2 3">
    <name type="scientific">Pseudokineococcus lusitanus</name>
    <dbReference type="NCBI Taxonomy" id="763993"/>
    <lineage>
        <taxon>Bacteria</taxon>
        <taxon>Bacillati</taxon>
        <taxon>Actinomycetota</taxon>
        <taxon>Actinomycetes</taxon>
        <taxon>Kineosporiales</taxon>
        <taxon>Kineosporiaceae</taxon>
        <taxon>Pseudokineococcus</taxon>
    </lineage>
</organism>
<dbReference type="RefSeq" id="WP_123380302.1">
    <property type="nucleotide sequence ID" value="NZ_RJKN01000005.1"/>
</dbReference>
<keyword evidence="2" id="KW-0540">Nuclease</keyword>
<evidence type="ECO:0000259" key="1">
    <source>
        <dbReference type="SMART" id="SM00507"/>
    </source>
</evidence>
<dbReference type="Proteomes" id="UP000276232">
    <property type="component" value="Unassembled WGS sequence"/>
</dbReference>
<dbReference type="EMBL" id="RJKN01000005">
    <property type="protein sequence ID" value="ROP42930.1"/>
    <property type="molecule type" value="Genomic_DNA"/>
</dbReference>
<dbReference type="GO" id="GO:0004519">
    <property type="term" value="F:endonuclease activity"/>
    <property type="evidence" value="ECO:0007669"/>
    <property type="project" value="UniProtKB-KW"/>
</dbReference>
<dbReference type="AlphaFoldDB" id="A0A3N1HKC2"/>
<dbReference type="InParanoid" id="A0A3N1HKC2"/>
<name>A0A3N1HKC2_9ACTN</name>
<gene>
    <name evidence="2" type="ORF">EDC03_2219</name>
</gene>
<dbReference type="PANTHER" id="PTHR33877">
    <property type="entry name" value="SLL1193 PROTEIN"/>
    <property type="match status" value="1"/>
</dbReference>
<dbReference type="InterPro" id="IPR029471">
    <property type="entry name" value="HNH_5"/>
</dbReference>
<evidence type="ECO:0000313" key="3">
    <source>
        <dbReference type="Proteomes" id="UP000276232"/>
    </source>
</evidence>
<keyword evidence="2" id="KW-0378">Hydrolase</keyword>
<protein>
    <submittedName>
        <fullName evidence="2">5-methylcytosine-specific restriction endonuclease McrA</fullName>
    </submittedName>
</protein>
<dbReference type="CDD" id="cd00085">
    <property type="entry name" value="HNHc"/>
    <property type="match status" value="1"/>
</dbReference>
<dbReference type="InterPro" id="IPR003615">
    <property type="entry name" value="HNH_nuc"/>
</dbReference>
<keyword evidence="3" id="KW-1185">Reference proteome</keyword>
<proteinExistence type="predicted"/>
<evidence type="ECO:0000313" key="2">
    <source>
        <dbReference type="EMBL" id="ROP42930.1"/>
    </source>
</evidence>
<dbReference type="Gene3D" id="1.10.30.50">
    <property type="match status" value="1"/>
</dbReference>
<sequence length="169" mass="18288">MRTLVLNAGYEPLGVVPFRRALVLVLAGKAVVLAADDVPVVATSLSLPRPSVILLTRYVKVPHQRSVAVSRRGVLRRDGARCAYCRRTATTVDHVLPRSRGGRDTWENLVACCLRCNGQKGDRTPEEMGWSLRVRPAVPSGPAWVVQGVEARPAGWAAYLPGLAAPEMA</sequence>
<dbReference type="PANTHER" id="PTHR33877:SF2">
    <property type="entry name" value="OS07G0170200 PROTEIN"/>
    <property type="match status" value="1"/>
</dbReference>
<dbReference type="SMART" id="SM00507">
    <property type="entry name" value="HNHc"/>
    <property type="match status" value="1"/>
</dbReference>